<dbReference type="Proteomes" id="UP001225761">
    <property type="component" value="Unassembled WGS sequence"/>
</dbReference>
<evidence type="ECO:0000313" key="2">
    <source>
        <dbReference type="Proteomes" id="UP001225761"/>
    </source>
</evidence>
<protein>
    <recommendedName>
        <fullName evidence="3">Hydrolase</fullName>
    </recommendedName>
</protein>
<keyword evidence="2" id="KW-1185">Reference proteome</keyword>
<proteinExistence type="predicted"/>
<sequence length="95" mass="11176">MKNSQQIVLMLDETPLQVELPPFFADYTIRLKDYVELKRSFGDMFDAYVRSDSYKSRDWNGEHAPDLFMYFNELLDNLFIAQQSRPNTSITIGNN</sequence>
<evidence type="ECO:0008006" key="3">
    <source>
        <dbReference type="Google" id="ProtNLM"/>
    </source>
</evidence>
<dbReference type="EMBL" id="JASHIE010000005">
    <property type="protein sequence ID" value="MDI9874500.1"/>
    <property type="molecule type" value="Genomic_DNA"/>
</dbReference>
<accession>A0ABT6Z047</accession>
<gene>
    <name evidence="1" type="ORF">QM481_08175</name>
</gene>
<reference evidence="1 2" key="1">
    <citation type="submission" date="2023-05" db="EMBL/GenBank/DDBJ databases">
        <title>Novel species of genus Flectobacillus isolated from stream in China.</title>
        <authorList>
            <person name="Lu H."/>
        </authorList>
    </citation>
    <scope>NUCLEOTIDE SEQUENCE [LARGE SCALE GENOMIC DNA]</scope>
    <source>
        <strain evidence="1 2">LFS242W</strain>
    </source>
</reference>
<evidence type="ECO:0000313" key="1">
    <source>
        <dbReference type="EMBL" id="MDI9874500.1"/>
    </source>
</evidence>
<organism evidence="1 2">
    <name type="scientific">Flectobacillus rivi</name>
    <dbReference type="NCBI Taxonomy" id="2984209"/>
    <lineage>
        <taxon>Bacteria</taxon>
        <taxon>Pseudomonadati</taxon>
        <taxon>Bacteroidota</taxon>
        <taxon>Cytophagia</taxon>
        <taxon>Cytophagales</taxon>
        <taxon>Flectobacillaceae</taxon>
        <taxon>Flectobacillus</taxon>
    </lineage>
</organism>
<name>A0ABT6Z047_9BACT</name>
<dbReference type="RefSeq" id="WP_283381376.1">
    <property type="nucleotide sequence ID" value="NZ_JASHIE010000005.1"/>
</dbReference>
<comment type="caution">
    <text evidence="1">The sequence shown here is derived from an EMBL/GenBank/DDBJ whole genome shotgun (WGS) entry which is preliminary data.</text>
</comment>